<evidence type="ECO:0000313" key="2">
    <source>
        <dbReference type="EMBL" id="MFC6238198.1"/>
    </source>
</evidence>
<keyword evidence="3" id="KW-1185">Reference proteome</keyword>
<dbReference type="RefSeq" id="WP_386766199.1">
    <property type="nucleotide sequence ID" value="NZ_JBHSTI010000008.1"/>
</dbReference>
<accession>A0ABW1T0I2</accession>
<keyword evidence="1" id="KW-0732">Signal</keyword>
<comment type="caution">
    <text evidence="2">The sequence shown here is derived from an EMBL/GenBank/DDBJ whole genome shotgun (WGS) entry which is preliminary data.</text>
</comment>
<protein>
    <submittedName>
        <fullName evidence="2">Uncharacterized protein</fullName>
    </submittedName>
</protein>
<proteinExistence type="predicted"/>
<dbReference type="EMBL" id="JBHSTI010000008">
    <property type="protein sequence ID" value="MFC6238198.1"/>
    <property type="molecule type" value="Genomic_DNA"/>
</dbReference>
<sequence length="233" mass="24814">MRGMRGVVALAAAALIAAVAAPAGATPSGGVMNGSYRFTGQMAEASWASESEDPGIGMPRNLALVGFHAVATSREKGSRPTTETLYPMVAYSTTLIDSVTGEPYNAEVWAVGTWADFVMAADLSEATVAFHTEEAYIVGWDPVAEKEVVIGTMPLTVSVTWTGDGPLVSTKSHDKFVEDGMFRISNATTTTRHATVEFTLTWSDGSHLDGACKDGQMSDIRSGDFQHYWPQLP</sequence>
<dbReference type="Proteomes" id="UP001596138">
    <property type="component" value="Unassembled WGS sequence"/>
</dbReference>
<gene>
    <name evidence="2" type="ORF">ACFQGU_09930</name>
</gene>
<feature type="signal peptide" evidence="1">
    <location>
        <begin position="1"/>
        <end position="25"/>
    </location>
</feature>
<evidence type="ECO:0000313" key="3">
    <source>
        <dbReference type="Proteomes" id="UP001596138"/>
    </source>
</evidence>
<organism evidence="2 3">
    <name type="scientific">Longivirga aurantiaca</name>
    <dbReference type="NCBI Taxonomy" id="1837743"/>
    <lineage>
        <taxon>Bacteria</taxon>
        <taxon>Bacillati</taxon>
        <taxon>Actinomycetota</taxon>
        <taxon>Actinomycetes</taxon>
        <taxon>Sporichthyales</taxon>
        <taxon>Sporichthyaceae</taxon>
        <taxon>Longivirga</taxon>
    </lineage>
</organism>
<evidence type="ECO:0000256" key="1">
    <source>
        <dbReference type="SAM" id="SignalP"/>
    </source>
</evidence>
<name>A0ABW1T0I2_9ACTN</name>
<reference evidence="3" key="1">
    <citation type="journal article" date="2019" name="Int. J. Syst. Evol. Microbiol.">
        <title>The Global Catalogue of Microorganisms (GCM) 10K type strain sequencing project: providing services to taxonomists for standard genome sequencing and annotation.</title>
        <authorList>
            <consortium name="The Broad Institute Genomics Platform"/>
            <consortium name="The Broad Institute Genome Sequencing Center for Infectious Disease"/>
            <person name="Wu L."/>
            <person name="Ma J."/>
        </authorList>
    </citation>
    <scope>NUCLEOTIDE SEQUENCE [LARGE SCALE GENOMIC DNA]</scope>
    <source>
        <strain evidence="3">CGMCC 4.7317</strain>
    </source>
</reference>
<feature type="chain" id="PRO_5046714377" evidence="1">
    <location>
        <begin position="26"/>
        <end position="233"/>
    </location>
</feature>